<sequence length="382" mass="40245">MLLAVPCAVLAHLFVTMNPPVAEYAPARAAAVSLTMSVVAPTLSFCAAWEALTVRALWGLLTVDRPWWRVLLGRLAPVLAAGLLVQLVLYAGTLLTSSPIGWPGWQFPFLFLFAMVTWAFFGAAVALVLGRLLAITVALLVPYLLTSLPAAWEPLWLRHLNGNPFDCCATDQVLDPRVTIGSVAVLGAILVVSLCVVRVRLAPSQDRPLIPLLTALGALIAGVAGASVVTDLGASPARPRSASELVCRSEVCLYPEDSAAFDANAAAWVAVRASWSGLGLPAPMLERVGPIPAEGMLAITTTSSDVTAAKATMAQLLPRALAGCLTDFGDTGRNERLDALSVLLMRDLGVEEYLGSPPAVGSPEPTPARAQQLWRETGRCVG</sequence>
<dbReference type="RefSeq" id="WP_245730456.1">
    <property type="nucleotide sequence ID" value="NZ_FMHW01000002.1"/>
</dbReference>
<evidence type="ECO:0000256" key="1">
    <source>
        <dbReference type="SAM" id="Phobius"/>
    </source>
</evidence>
<gene>
    <name evidence="2" type="ORF">GA0074692_5247</name>
</gene>
<evidence type="ECO:0000313" key="2">
    <source>
        <dbReference type="EMBL" id="SCL39116.1"/>
    </source>
</evidence>
<evidence type="ECO:0000313" key="3">
    <source>
        <dbReference type="Proteomes" id="UP000198959"/>
    </source>
</evidence>
<name>A0A1C6TBC4_9ACTN</name>
<feature type="transmembrane region" description="Helical" evidence="1">
    <location>
        <begin position="132"/>
        <end position="152"/>
    </location>
</feature>
<reference evidence="3" key="1">
    <citation type="submission" date="2016-06" db="EMBL/GenBank/DDBJ databases">
        <authorList>
            <person name="Varghese N."/>
            <person name="Submissions Spin"/>
        </authorList>
    </citation>
    <scope>NUCLEOTIDE SEQUENCE [LARGE SCALE GENOMIC DNA]</scope>
    <source>
        <strain evidence="3">DSM 43817</strain>
    </source>
</reference>
<keyword evidence="1" id="KW-0812">Transmembrane</keyword>
<feature type="transmembrane region" description="Helical" evidence="1">
    <location>
        <begin position="107"/>
        <end position="127"/>
    </location>
</feature>
<proteinExistence type="predicted"/>
<dbReference type="STRING" id="145854.GA0074692_5247"/>
<organism evidence="2 3">
    <name type="scientific">Micromonospora pallida</name>
    <dbReference type="NCBI Taxonomy" id="145854"/>
    <lineage>
        <taxon>Bacteria</taxon>
        <taxon>Bacillati</taxon>
        <taxon>Actinomycetota</taxon>
        <taxon>Actinomycetes</taxon>
        <taxon>Micromonosporales</taxon>
        <taxon>Micromonosporaceae</taxon>
        <taxon>Micromonospora</taxon>
    </lineage>
</organism>
<protein>
    <submittedName>
        <fullName evidence="2">Uncharacterized protein</fullName>
    </submittedName>
</protein>
<dbReference type="Proteomes" id="UP000198959">
    <property type="component" value="Unassembled WGS sequence"/>
</dbReference>
<keyword evidence="1" id="KW-1133">Transmembrane helix</keyword>
<accession>A0A1C6TBC4</accession>
<dbReference type="AlphaFoldDB" id="A0A1C6TBC4"/>
<dbReference type="EMBL" id="FMHW01000002">
    <property type="protein sequence ID" value="SCL39116.1"/>
    <property type="molecule type" value="Genomic_DNA"/>
</dbReference>
<keyword evidence="1" id="KW-0472">Membrane</keyword>
<keyword evidence="3" id="KW-1185">Reference proteome</keyword>
<feature type="transmembrane region" description="Helical" evidence="1">
    <location>
        <begin position="178"/>
        <end position="197"/>
    </location>
</feature>
<feature type="transmembrane region" description="Helical" evidence="1">
    <location>
        <begin position="75"/>
        <end position="95"/>
    </location>
</feature>
<feature type="transmembrane region" description="Helical" evidence="1">
    <location>
        <begin position="209"/>
        <end position="229"/>
    </location>
</feature>